<keyword evidence="9" id="KW-1185">Reference proteome</keyword>
<evidence type="ECO:0000256" key="6">
    <source>
        <dbReference type="ARBA" id="ARBA00023065"/>
    </source>
</evidence>
<evidence type="ECO:0000256" key="7">
    <source>
        <dbReference type="ARBA" id="ARBA00023136"/>
    </source>
</evidence>
<proteinExistence type="predicted"/>
<accession>A0ABR2Z993</accession>
<evidence type="ECO:0000256" key="1">
    <source>
        <dbReference type="ARBA" id="ARBA00004651"/>
    </source>
</evidence>
<evidence type="ECO:0000256" key="3">
    <source>
        <dbReference type="ARBA" id="ARBA00022475"/>
    </source>
</evidence>
<organism evidence="8 9">
    <name type="scientific">Marasmius tenuissimus</name>
    <dbReference type="NCBI Taxonomy" id="585030"/>
    <lineage>
        <taxon>Eukaryota</taxon>
        <taxon>Fungi</taxon>
        <taxon>Dikarya</taxon>
        <taxon>Basidiomycota</taxon>
        <taxon>Agaricomycotina</taxon>
        <taxon>Agaricomycetes</taxon>
        <taxon>Agaricomycetidae</taxon>
        <taxon>Agaricales</taxon>
        <taxon>Marasmiineae</taxon>
        <taxon>Marasmiaceae</taxon>
        <taxon>Marasmius</taxon>
    </lineage>
</organism>
<protein>
    <submittedName>
        <fullName evidence="8">Uncharacterized protein</fullName>
    </submittedName>
</protein>
<evidence type="ECO:0000313" key="9">
    <source>
        <dbReference type="Proteomes" id="UP001437256"/>
    </source>
</evidence>
<name>A0ABR2Z993_9AGAR</name>
<dbReference type="InterPro" id="IPR044669">
    <property type="entry name" value="YneE/VCCN1/2-like"/>
</dbReference>
<keyword evidence="2" id="KW-0813">Transport</keyword>
<evidence type="ECO:0000256" key="4">
    <source>
        <dbReference type="ARBA" id="ARBA00022692"/>
    </source>
</evidence>
<keyword evidence="3" id="KW-1003">Cell membrane</keyword>
<keyword evidence="5" id="KW-1133">Transmembrane helix</keyword>
<comment type="subcellular location">
    <subcellularLocation>
        <location evidence="1">Cell membrane</location>
        <topology evidence="1">Multi-pass membrane protein</topology>
    </subcellularLocation>
</comment>
<gene>
    <name evidence="8" type="ORF">AAF712_015085</name>
</gene>
<evidence type="ECO:0000256" key="5">
    <source>
        <dbReference type="ARBA" id="ARBA00022989"/>
    </source>
</evidence>
<dbReference type="PANTHER" id="PTHR33281">
    <property type="entry name" value="UPF0187 PROTEIN YNEE"/>
    <property type="match status" value="1"/>
</dbReference>
<sequence>MLPMWHASEDGEYPYNHRFKYSAWEASGEDATRTLVGKHEGEVDLEANVEDGISKKAKRTSLIHSHTLPRVQVHRPLKPARNPPVSTIYDYFPFLKVWRIFKRMSRKNSPYEPVGTLRNRSKPKLGDSNVPLEITLYLHRYIDGLLRANLVQSAIATGLVNSMAGLQDNLSNLERIRNTPLPFAYQAHLRMTLWLYLFFLPFQIWQTLGWLTTPATAFTSFLFLGFLEIGQEIENPFNYDLNDLDLDSFCLAIQRELHEITAHCSPEPEEFMFSSWNQPFAPADRRTAEDILNHTRETEAYHHPENTGAEPGIMSLRRTLLQGWKDVDVRTRWI</sequence>
<dbReference type="Proteomes" id="UP001437256">
    <property type="component" value="Unassembled WGS sequence"/>
</dbReference>
<dbReference type="EMBL" id="JBBXMP010000343">
    <property type="protein sequence ID" value="KAL0058247.1"/>
    <property type="molecule type" value="Genomic_DNA"/>
</dbReference>
<comment type="caution">
    <text evidence="8">The sequence shown here is derived from an EMBL/GenBank/DDBJ whole genome shotgun (WGS) entry which is preliminary data.</text>
</comment>
<reference evidence="8 9" key="1">
    <citation type="submission" date="2024-05" db="EMBL/GenBank/DDBJ databases">
        <title>A draft genome resource for the thread blight pathogen Marasmius tenuissimus strain MS-2.</title>
        <authorList>
            <person name="Yulfo-Soto G.E."/>
            <person name="Baruah I.K."/>
            <person name="Amoako-Attah I."/>
            <person name="Bukari Y."/>
            <person name="Meinhardt L.W."/>
            <person name="Bailey B.A."/>
            <person name="Cohen S.P."/>
        </authorList>
    </citation>
    <scope>NUCLEOTIDE SEQUENCE [LARGE SCALE GENOMIC DNA]</scope>
    <source>
        <strain evidence="8 9">MS-2</strain>
    </source>
</reference>
<dbReference type="Pfam" id="PF25539">
    <property type="entry name" value="Bestrophin_2"/>
    <property type="match status" value="1"/>
</dbReference>
<keyword evidence="6" id="KW-0406">Ion transport</keyword>
<evidence type="ECO:0000256" key="2">
    <source>
        <dbReference type="ARBA" id="ARBA00022448"/>
    </source>
</evidence>
<dbReference type="PANTHER" id="PTHR33281:SF19">
    <property type="entry name" value="VOLTAGE-DEPENDENT ANION CHANNEL-FORMING PROTEIN YNEE"/>
    <property type="match status" value="1"/>
</dbReference>
<keyword evidence="7" id="KW-0472">Membrane</keyword>
<keyword evidence="4" id="KW-0812">Transmembrane</keyword>
<evidence type="ECO:0000313" key="8">
    <source>
        <dbReference type="EMBL" id="KAL0058247.1"/>
    </source>
</evidence>